<dbReference type="InterPro" id="IPR032482">
    <property type="entry name" value="DUF5054"/>
</dbReference>
<feature type="chain" id="PRO_5015998041" description="Glycoside hydrolase family 38 N-terminal domain-containing protein" evidence="2">
    <location>
        <begin position="26"/>
        <end position="918"/>
    </location>
</feature>
<name>A0A2V0NKZ5_9CHLO</name>
<gene>
    <name evidence="3" type="ORF">Rsub_00430</name>
</gene>
<dbReference type="Pfam" id="PF16477">
    <property type="entry name" value="DUF5054"/>
    <property type="match status" value="1"/>
</dbReference>
<evidence type="ECO:0000256" key="1">
    <source>
        <dbReference type="SAM" id="MobiDB-lite"/>
    </source>
</evidence>
<feature type="region of interest" description="Disordered" evidence="1">
    <location>
        <begin position="455"/>
        <end position="482"/>
    </location>
</feature>
<dbReference type="OrthoDB" id="197879at2759"/>
<feature type="compositionally biased region" description="Low complexity" evidence="1">
    <location>
        <begin position="862"/>
        <end position="881"/>
    </location>
</feature>
<evidence type="ECO:0008006" key="5">
    <source>
        <dbReference type="Google" id="ProtNLM"/>
    </source>
</evidence>
<protein>
    <recommendedName>
        <fullName evidence="5">Glycoside hydrolase family 38 N-terminal domain-containing protein</fullName>
    </recommendedName>
</protein>
<feature type="region of interest" description="Disordered" evidence="1">
    <location>
        <begin position="860"/>
        <end position="890"/>
    </location>
</feature>
<dbReference type="STRING" id="307507.A0A2V0NKZ5"/>
<evidence type="ECO:0000256" key="2">
    <source>
        <dbReference type="SAM" id="SignalP"/>
    </source>
</evidence>
<feature type="compositionally biased region" description="Gly residues" evidence="1">
    <location>
        <begin position="524"/>
        <end position="538"/>
    </location>
</feature>
<feature type="region of interest" description="Disordered" evidence="1">
    <location>
        <begin position="522"/>
        <end position="541"/>
    </location>
</feature>
<comment type="caution">
    <text evidence="3">The sequence shown here is derived from an EMBL/GenBank/DDBJ whole genome shotgun (WGS) entry which is preliminary data.</text>
</comment>
<evidence type="ECO:0000313" key="3">
    <source>
        <dbReference type="EMBL" id="GBF87719.1"/>
    </source>
</evidence>
<proteinExistence type="predicted"/>
<dbReference type="CDD" id="cd10791">
    <property type="entry name" value="GH38N_AMII_like_1"/>
    <property type="match status" value="1"/>
</dbReference>
<accession>A0A2V0NKZ5</accession>
<reference evidence="3 4" key="1">
    <citation type="journal article" date="2018" name="Sci. Rep.">
        <title>Raphidocelis subcapitata (=Pseudokirchneriella subcapitata) provides an insight into genome evolution and environmental adaptations in the Sphaeropleales.</title>
        <authorList>
            <person name="Suzuki S."/>
            <person name="Yamaguchi H."/>
            <person name="Nakajima N."/>
            <person name="Kawachi M."/>
        </authorList>
    </citation>
    <scope>NUCLEOTIDE SEQUENCE [LARGE SCALE GENOMIC DNA]</scope>
    <source>
        <strain evidence="3 4">NIES-35</strain>
    </source>
</reference>
<sequence>MPAVATALLAAALAALAAVAPGAAAIGSAPAANQTAVHLIFSSHLDLGFTDMDNAVIDLHFYTHWPRAIQLARWFDRHGGGDRFRYLTHSWLLSLYFDCPASLGITCPAADERAEVADAVRRGWITWHAAPFNPNYEMFDSDTLGFALNLTRDVDAALGARPKTVVSLRDVPGLTRGVVPVMAAHGVRALTVGVNGFSAPPGVPKRTPFIWRDEESGAQILAMWHEGGYGGWHNNTHADDRRDCIKAPGFGHALCVSWNDDNAGPPASPAEVQKIYAAVRASWPGARVFASTLEDYVDALAEAAPGLDLPVVTEEIGDTWVYGSACDPLRIAQYRAALRARARCVRDPDCDSESPAFYRFSRLIIKVAEHTWGLAFLQTIGDVANYTNAYLRQRLEDLEGEAGYARAVESWQRQRDYVKWAVEELPPGHPVRAEYESDARQRLSALADAALTAANPAAAPGGHEAARLPLPPRPAEPEAAAGPGAGAGWLAAAARWLGLAAGLGRDGPIARAAVSRRLRAAGPEGVGVGGGSAGGPGGNDNPHLVFKSAHWEFELDPWAGGLSRLARLYPDGSGGLRPGNDWAADAQSGPQDGGDSSSGGGGGGGSGPPRVPPARFLQLQYNVYNETDFDPIWDNYAFIHPVWTGDFGKLNLSASSTLQAQAVPFLVDVIRVQSNSSGLVVQLQYEFPHRLVSEAGAPAGATLTLRSPSDSPALRIDLAWRNKTATRLPEASWLRFTPGRGAVGEGSWRMHKIGSAVDPSHIVLNGSHSIHCVSEEGVTADSPDGGERLRIRPHDAPLLALGEPRPFPNPNEGPDMERGVSACLHNNVWGTNYAEWVPYSQEDASLVFRFTIEAEELPAPAPSAAEAAPAHSQPAPAADEAAAAEELDGAAPAGAAPAFRVELPLAAPAPQVGGASAR</sequence>
<organism evidence="3 4">
    <name type="scientific">Raphidocelis subcapitata</name>
    <dbReference type="NCBI Taxonomy" id="307507"/>
    <lineage>
        <taxon>Eukaryota</taxon>
        <taxon>Viridiplantae</taxon>
        <taxon>Chlorophyta</taxon>
        <taxon>core chlorophytes</taxon>
        <taxon>Chlorophyceae</taxon>
        <taxon>CS clade</taxon>
        <taxon>Sphaeropleales</taxon>
        <taxon>Selenastraceae</taxon>
        <taxon>Raphidocelis</taxon>
    </lineage>
</organism>
<feature type="compositionally biased region" description="Low complexity" evidence="1">
    <location>
        <begin position="583"/>
        <end position="595"/>
    </location>
</feature>
<dbReference type="Proteomes" id="UP000247498">
    <property type="component" value="Unassembled WGS sequence"/>
</dbReference>
<dbReference type="InParanoid" id="A0A2V0NKZ5"/>
<feature type="signal peptide" evidence="2">
    <location>
        <begin position="1"/>
        <end position="25"/>
    </location>
</feature>
<feature type="region of interest" description="Disordered" evidence="1">
    <location>
        <begin position="576"/>
        <end position="612"/>
    </location>
</feature>
<keyword evidence="4" id="KW-1185">Reference proteome</keyword>
<dbReference type="EMBL" id="BDRX01000002">
    <property type="protein sequence ID" value="GBF87719.1"/>
    <property type="molecule type" value="Genomic_DNA"/>
</dbReference>
<keyword evidence="2" id="KW-0732">Signal</keyword>
<evidence type="ECO:0000313" key="4">
    <source>
        <dbReference type="Proteomes" id="UP000247498"/>
    </source>
</evidence>
<feature type="compositionally biased region" description="Gly residues" evidence="1">
    <location>
        <begin position="596"/>
        <end position="607"/>
    </location>
</feature>
<dbReference type="AlphaFoldDB" id="A0A2V0NKZ5"/>